<dbReference type="Gene3D" id="3.90.1200.10">
    <property type="match status" value="1"/>
</dbReference>
<evidence type="ECO:0000256" key="7">
    <source>
        <dbReference type="ARBA" id="ARBA00038873"/>
    </source>
</evidence>
<dbReference type="GO" id="GO:0008483">
    <property type="term" value="F:transaminase activity"/>
    <property type="evidence" value="ECO:0007669"/>
    <property type="project" value="UniProtKB-KW"/>
</dbReference>
<evidence type="ECO:0000256" key="8">
    <source>
        <dbReference type="ARBA" id="ARBA00040505"/>
    </source>
</evidence>
<sequence>MNGPASAALAGADVLNEGSPEVPVTWAMALLTQHYGLAGRLSALSGERDRNFLLETPAASYMLKVSHPAELPLVADFQTQALLHIAAADPALPVQRIVPTLAGQPSLIAQPPGGQARVVRLFSYLPGMPLPKAQRSQAQARELARTLARLDLALRDFRHPAGELELPWDIQRAERVRGLLDSVPDAARRALANRALDRFAANVQPRLAHLRAQPIHNDFNIYNVLVDPQDHACIAGVLDFGDMVHAPLIDDLAVAAAYQVDPAGDTMATLSDFVAAYHAVLPLQADEVDVLFDLVQARLVMVVAISGWRAARHPENAPYLLRNNAVSWDRLAACDAIPTEQARSVLRRACAMA</sequence>
<keyword evidence="11" id="KW-1185">Reference proteome</keyword>
<evidence type="ECO:0000313" key="10">
    <source>
        <dbReference type="EMBL" id="AJG22956.1"/>
    </source>
</evidence>
<dbReference type="KEGG" id="cbw:RR42_s1368"/>
<accession>A0A0C4YQU6</accession>
<protein>
    <recommendedName>
        <fullName evidence="8">Hydroxylysine kinase</fullName>
        <ecNumber evidence="7">2.7.1.81</ecNumber>
    </recommendedName>
</protein>
<comment type="subcellular location">
    <subcellularLocation>
        <location evidence="1">Cytoplasm</location>
    </subcellularLocation>
</comment>
<dbReference type="RefSeq" id="WP_052495006.1">
    <property type="nucleotide sequence ID" value="NZ_CP010537.1"/>
</dbReference>
<evidence type="ECO:0000259" key="9">
    <source>
        <dbReference type="Pfam" id="PF01636"/>
    </source>
</evidence>
<keyword evidence="3 10" id="KW-0808">Transferase</keyword>
<gene>
    <name evidence="10" type="ORF">RR42_s1368</name>
</gene>
<reference evidence="10 11" key="1">
    <citation type="journal article" date="2015" name="Genome Announc.">
        <title>Complete Genome Sequence of Cupriavidus basilensis 4G11, Isolated from the Oak Ridge Field Research Center Site.</title>
        <authorList>
            <person name="Ray J."/>
            <person name="Waters R.J."/>
            <person name="Skerker J.M."/>
            <person name="Kuehl J.V."/>
            <person name="Price M.N."/>
            <person name="Huang J."/>
            <person name="Chakraborty R."/>
            <person name="Arkin A.P."/>
            <person name="Deutschbauer A."/>
        </authorList>
    </citation>
    <scope>NUCLEOTIDE SEQUENCE [LARGE SCALE GENOMIC DNA]</scope>
    <source>
        <strain evidence="10">4G11</strain>
    </source>
</reference>
<dbReference type="EC" id="2.7.1.81" evidence="7"/>
<proteinExistence type="predicted"/>
<dbReference type="STRING" id="68895.RR42_s1368"/>
<dbReference type="InterPro" id="IPR050249">
    <property type="entry name" value="Pseudomonas-type_ThrB"/>
</dbReference>
<feature type="domain" description="Aminoglycoside phosphotransferase" evidence="9">
    <location>
        <begin position="45"/>
        <end position="278"/>
    </location>
</feature>
<evidence type="ECO:0000256" key="3">
    <source>
        <dbReference type="ARBA" id="ARBA00022679"/>
    </source>
</evidence>
<dbReference type="GO" id="GO:0005737">
    <property type="term" value="C:cytoplasm"/>
    <property type="evidence" value="ECO:0007669"/>
    <property type="project" value="UniProtKB-SubCell"/>
</dbReference>
<evidence type="ECO:0000256" key="2">
    <source>
        <dbReference type="ARBA" id="ARBA00022490"/>
    </source>
</evidence>
<dbReference type="Pfam" id="PF01636">
    <property type="entry name" value="APH"/>
    <property type="match status" value="1"/>
</dbReference>
<dbReference type="InterPro" id="IPR002575">
    <property type="entry name" value="Aminoglycoside_PTrfase"/>
</dbReference>
<dbReference type="OrthoDB" id="156345at2"/>
<dbReference type="Proteomes" id="UP000031843">
    <property type="component" value="Chromosome secondary"/>
</dbReference>
<evidence type="ECO:0000256" key="4">
    <source>
        <dbReference type="ARBA" id="ARBA00022777"/>
    </source>
</evidence>
<keyword evidence="4" id="KW-0418">Kinase</keyword>
<keyword evidence="10" id="KW-0032">Aminotransferase</keyword>
<comment type="function">
    <text evidence="6">Catalyzes the GTP-dependent phosphorylation of 5-hydroxy-L-lysine.</text>
</comment>
<comment type="catalytic activity">
    <reaction evidence="5">
        <text>(5R)-5-hydroxy-L-lysine + GTP = (5R)-5-phosphooxy-L-lysine + GDP + H(+)</text>
        <dbReference type="Rhea" id="RHEA:19049"/>
        <dbReference type="ChEBI" id="CHEBI:15378"/>
        <dbReference type="ChEBI" id="CHEBI:37565"/>
        <dbReference type="ChEBI" id="CHEBI:57882"/>
        <dbReference type="ChEBI" id="CHEBI:58189"/>
        <dbReference type="ChEBI" id="CHEBI:58357"/>
        <dbReference type="EC" id="2.7.1.81"/>
    </reaction>
</comment>
<dbReference type="AlphaFoldDB" id="A0A0C4YQU6"/>
<organism evidence="10 11">
    <name type="scientific">Cupriavidus basilensis</name>
    <dbReference type="NCBI Taxonomy" id="68895"/>
    <lineage>
        <taxon>Bacteria</taxon>
        <taxon>Pseudomonadati</taxon>
        <taxon>Pseudomonadota</taxon>
        <taxon>Betaproteobacteria</taxon>
        <taxon>Burkholderiales</taxon>
        <taxon>Burkholderiaceae</taxon>
        <taxon>Cupriavidus</taxon>
    </lineage>
</organism>
<dbReference type="InterPro" id="IPR011009">
    <property type="entry name" value="Kinase-like_dom_sf"/>
</dbReference>
<evidence type="ECO:0000256" key="1">
    <source>
        <dbReference type="ARBA" id="ARBA00004496"/>
    </source>
</evidence>
<dbReference type="GO" id="GO:0047992">
    <property type="term" value="F:hydroxylysine kinase activity"/>
    <property type="evidence" value="ECO:0007669"/>
    <property type="project" value="UniProtKB-EC"/>
</dbReference>
<keyword evidence="2" id="KW-0963">Cytoplasm</keyword>
<dbReference type="PANTHER" id="PTHR21064:SF1">
    <property type="entry name" value="HYDROXYLYSINE KINASE"/>
    <property type="match status" value="1"/>
</dbReference>
<evidence type="ECO:0000256" key="6">
    <source>
        <dbReference type="ARBA" id="ARBA00037368"/>
    </source>
</evidence>
<evidence type="ECO:0000256" key="5">
    <source>
        <dbReference type="ARBA" id="ARBA00036820"/>
    </source>
</evidence>
<dbReference type="SUPFAM" id="SSF56112">
    <property type="entry name" value="Protein kinase-like (PK-like)"/>
    <property type="match status" value="1"/>
</dbReference>
<name>A0A0C4YQU6_9BURK</name>
<dbReference type="EMBL" id="CP010537">
    <property type="protein sequence ID" value="AJG22956.1"/>
    <property type="molecule type" value="Genomic_DNA"/>
</dbReference>
<evidence type="ECO:0000313" key="11">
    <source>
        <dbReference type="Proteomes" id="UP000031843"/>
    </source>
</evidence>
<dbReference type="PANTHER" id="PTHR21064">
    <property type="entry name" value="AMINOGLYCOSIDE PHOSPHOTRANSFERASE DOMAIN-CONTAINING PROTEIN-RELATED"/>
    <property type="match status" value="1"/>
</dbReference>